<keyword evidence="3" id="KW-1185">Reference proteome</keyword>
<keyword evidence="1" id="KW-0472">Membrane</keyword>
<proteinExistence type="predicted"/>
<name>D1YZP6_METPS</name>
<dbReference type="GO" id="GO:0140359">
    <property type="term" value="F:ABC-type transporter activity"/>
    <property type="evidence" value="ECO:0007669"/>
    <property type="project" value="InterPro"/>
</dbReference>
<sequence length="268" mass="29713">MSLIKIRAIVEKEFDEIMKNKMILSSLLLMPLIMAIIMPLAMLLPVFMTGDAGLSDNETQTYINMLPGADKNDVQGSLFKYFSSAVLPFFMMMPAFLPAIISSYSIIGEKKNRTLEPLLAAPVSVYDIIIGKALSSLIPSLVATWISAVIYMLISSGISIAFLHRLILPDFVIWGLGMLIFAPLIAFLGIMSTVMVSSRVSDPRVAQQISALLIIPIMALFIMQMSGLAMIDVRIMLAMIVIVFIVDAISVRLGKFIFDREEILTRWK</sequence>
<evidence type="ECO:0000313" key="3">
    <source>
        <dbReference type="Proteomes" id="UP000001882"/>
    </source>
</evidence>
<dbReference type="GeneID" id="8681734"/>
<evidence type="ECO:0000313" key="2">
    <source>
        <dbReference type="EMBL" id="BAI61918.1"/>
    </source>
</evidence>
<dbReference type="STRING" id="304371.MCP_1846"/>
<dbReference type="GO" id="GO:0005886">
    <property type="term" value="C:plasma membrane"/>
    <property type="evidence" value="ECO:0007669"/>
    <property type="project" value="UniProtKB-SubCell"/>
</dbReference>
<dbReference type="OrthoDB" id="37107at2157"/>
<keyword evidence="1" id="KW-1133">Transmembrane helix</keyword>
<reference evidence="2 3" key="1">
    <citation type="journal article" date="2007" name="Appl. Environ. Microbiol.">
        <title>Isolation of key methanogens for global methane emission from rice paddy fields: a novel isolate affiliated with the clone cluster rice cluster I.</title>
        <authorList>
            <person name="Sakai S."/>
            <person name="Imachi H."/>
            <person name="Sekiguchi Y."/>
            <person name="Ohashi A."/>
            <person name="Harada H."/>
            <person name="Kamagata Y."/>
        </authorList>
    </citation>
    <scope>NUCLEOTIDE SEQUENCE [LARGE SCALE GENOMIC DNA]</scope>
    <source>
        <strain evidence="3">DSM 17711 / JCM 13418 / NBRC 101707 / SANAE</strain>
    </source>
</reference>
<evidence type="ECO:0000256" key="1">
    <source>
        <dbReference type="SAM" id="Phobius"/>
    </source>
</evidence>
<accession>D1YZP6</accession>
<dbReference type="AlphaFoldDB" id="D1YZP6"/>
<dbReference type="KEGG" id="mpd:MCP_1846"/>
<dbReference type="RefSeq" id="WP_012900595.1">
    <property type="nucleotide sequence ID" value="NC_013665.1"/>
</dbReference>
<reference evidence="3" key="3">
    <citation type="journal article" date="2011" name="PLoS ONE">
        <title>Genome sequence of a mesophilic hydrogenotrophic methanogen Methanocella paludicola, the first cultivated representative of the order Methanocellales.</title>
        <authorList>
            <person name="Sakai S."/>
            <person name="Takaki Y."/>
            <person name="Shimamura S."/>
            <person name="Sekine M."/>
            <person name="Tajima T."/>
            <person name="Kosugi H."/>
            <person name="Ichikawa N."/>
            <person name="Tasumi E."/>
            <person name="Hiraki A.T."/>
            <person name="Shimizu A."/>
            <person name="Kato Y."/>
            <person name="Nishiko R."/>
            <person name="Mori K."/>
            <person name="Fujita N."/>
            <person name="Imachi H."/>
            <person name="Takai K."/>
        </authorList>
    </citation>
    <scope>NUCLEOTIDE SEQUENCE [LARGE SCALE GENOMIC DNA]</scope>
    <source>
        <strain evidence="3">DSM 17711 / JCM 13418 / NBRC 101707 / SANAE</strain>
    </source>
</reference>
<dbReference type="eggNOG" id="arCOG01470">
    <property type="taxonomic scope" value="Archaea"/>
</dbReference>
<dbReference type="InParanoid" id="D1YZP6"/>
<feature type="transmembrane region" description="Helical" evidence="1">
    <location>
        <begin position="205"/>
        <end position="223"/>
    </location>
</feature>
<feature type="transmembrane region" description="Helical" evidence="1">
    <location>
        <begin position="235"/>
        <end position="258"/>
    </location>
</feature>
<gene>
    <name evidence="2" type="ordered locus">MCP_1846</name>
</gene>
<reference evidence="2 3" key="2">
    <citation type="journal article" date="2008" name="Int. J. Syst. Evol. Microbiol.">
        <title>Methanocella paludicola gen. nov., sp. nov., a methane-producing archaeon, the first isolate of the lineage 'Rice Cluster I', and proposal of the new archaeal order Methanocellales ord. nov.</title>
        <authorList>
            <person name="Sakai S."/>
            <person name="Imachi H."/>
            <person name="Hanada S."/>
            <person name="Ohashi A."/>
            <person name="Harada H."/>
            <person name="Kamagata Y."/>
        </authorList>
    </citation>
    <scope>NUCLEOTIDE SEQUENCE [LARGE SCALE GENOMIC DNA]</scope>
    <source>
        <strain evidence="3">DSM 17711 / JCM 13418 / NBRC 101707 / SANAE</strain>
    </source>
</reference>
<keyword evidence="1" id="KW-0812">Transmembrane</keyword>
<dbReference type="PANTHER" id="PTHR43471">
    <property type="entry name" value="ABC TRANSPORTER PERMEASE"/>
    <property type="match status" value="1"/>
</dbReference>
<feature type="transmembrane region" description="Helical" evidence="1">
    <location>
        <begin position="27"/>
        <end position="48"/>
    </location>
</feature>
<dbReference type="Pfam" id="PF12679">
    <property type="entry name" value="ABC2_membrane_2"/>
    <property type="match status" value="1"/>
</dbReference>
<feature type="transmembrane region" description="Helical" evidence="1">
    <location>
        <begin position="171"/>
        <end position="193"/>
    </location>
</feature>
<dbReference type="Proteomes" id="UP000001882">
    <property type="component" value="Chromosome"/>
</dbReference>
<dbReference type="EMBL" id="AP011532">
    <property type="protein sequence ID" value="BAI61918.1"/>
    <property type="molecule type" value="Genomic_DNA"/>
</dbReference>
<feature type="transmembrane region" description="Helical" evidence="1">
    <location>
        <begin position="144"/>
        <end position="164"/>
    </location>
</feature>
<protein>
    <submittedName>
        <fullName evidence="2">ABC transporter</fullName>
    </submittedName>
</protein>
<organism evidence="2 3">
    <name type="scientific">Methanocella paludicola (strain DSM 17711 / JCM 13418 / NBRC 101707 / SANAE)</name>
    <dbReference type="NCBI Taxonomy" id="304371"/>
    <lineage>
        <taxon>Archaea</taxon>
        <taxon>Methanobacteriati</taxon>
        <taxon>Methanobacteriota</taxon>
        <taxon>Stenosarchaea group</taxon>
        <taxon>Methanomicrobia</taxon>
        <taxon>Methanocellales</taxon>
        <taxon>Methanocellaceae</taxon>
        <taxon>Methanocella</taxon>
    </lineage>
</organism>
<feature type="transmembrane region" description="Helical" evidence="1">
    <location>
        <begin position="85"/>
        <end position="107"/>
    </location>
</feature>